<feature type="transmembrane region" description="Helical" evidence="1">
    <location>
        <begin position="220"/>
        <end position="238"/>
    </location>
</feature>
<dbReference type="PATRIC" id="fig|1566026.4.peg.1564"/>
<name>A0A0L8AHK4_9BACT</name>
<accession>A0A0L8AHK4</accession>
<feature type="transmembrane region" description="Helical" evidence="1">
    <location>
        <begin position="174"/>
        <end position="192"/>
    </location>
</feature>
<dbReference type="Pfam" id="PF11188">
    <property type="entry name" value="DUF2975"/>
    <property type="match status" value="1"/>
</dbReference>
<dbReference type="EMBL" id="JSVA01000018">
    <property type="protein sequence ID" value="KOF01873.1"/>
    <property type="molecule type" value="Genomic_DNA"/>
</dbReference>
<proteinExistence type="predicted"/>
<evidence type="ECO:0000256" key="1">
    <source>
        <dbReference type="SAM" id="Phobius"/>
    </source>
</evidence>
<evidence type="ECO:0000313" key="3">
    <source>
        <dbReference type="Proteomes" id="UP000036908"/>
    </source>
</evidence>
<dbReference type="OrthoDB" id="672524at2"/>
<keyword evidence="1" id="KW-1133">Transmembrane helix</keyword>
<keyword evidence="1" id="KW-0472">Membrane</keyword>
<sequence length="252" mass="28752">MNVSKASLWLTNILIGMAIAWFIALAGIQFMGVGLGFAKKQSEDLTGARSKTATFKYSVPEFDLEYYFIYREGKVIIDQYLISPKNIGLNYNYTKATENDFISVSVGGKHYKMPTKTGQVYLPIDEADLQYYRYLSLFEMLLLTVIKVLILLMIRRLILNFSKGDFFITSNYQLLYRIGGLLTIVPIILFAFESYFTNSFSSLGLSLPEGYSLNMKGVSFQWNYMYISLLLILTAKAFKQGIELKTDKDLTI</sequence>
<reference evidence="3" key="1">
    <citation type="submission" date="2014-11" db="EMBL/GenBank/DDBJ databases">
        <title>Genome sequencing of Roseivirga sp. D-25.</title>
        <authorList>
            <person name="Selvaratnam C."/>
            <person name="Thevarajoo S."/>
            <person name="Goh K.M."/>
            <person name="Eee R."/>
            <person name="Chan K.-G."/>
            <person name="Chong C.S."/>
        </authorList>
    </citation>
    <scope>NUCLEOTIDE SEQUENCE [LARGE SCALE GENOMIC DNA]</scope>
    <source>
        <strain evidence="3">D-25</strain>
    </source>
</reference>
<comment type="caution">
    <text evidence="2">The sequence shown here is derived from an EMBL/GenBank/DDBJ whole genome shotgun (WGS) entry which is preliminary data.</text>
</comment>
<feature type="transmembrane region" description="Helical" evidence="1">
    <location>
        <begin position="12"/>
        <end position="37"/>
    </location>
</feature>
<feature type="transmembrane region" description="Helical" evidence="1">
    <location>
        <begin position="131"/>
        <end position="154"/>
    </location>
</feature>
<keyword evidence="3" id="KW-1185">Reference proteome</keyword>
<dbReference type="InterPro" id="IPR021354">
    <property type="entry name" value="DUF2975"/>
</dbReference>
<dbReference type="Proteomes" id="UP000036908">
    <property type="component" value="Unassembled WGS sequence"/>
</dbReference>
<dbReference type="RefSeq" id="WP_053224793.1">
    <property type="nucleotide sequence ID" value="NZ_JSVA01000018.1"/>
</dbReference>
<protein>
    <recommendedName>
        <fullName evidence="4">DUF2975 domain-containing protein</fullName>
    </recommendedName>
</protein>
<keyword evidence="1" id="KW-0812">Transmembrane</keyword>
<dbReference type="AlphaFoldDB" id="A0A0L8AHK4"/>
<evidence type="ECO:0000313" key="2">
    <source>
        <dbReference type="EMBL" id="KOF01873.1"/>
    </source>
</evidence>
<gene>
    <name evidence="2" type="ORF">OB69_16210</name>
</gene>
<evidence type="ECO:0008006" key="4">
    <source>
        <dbReference type="Google" id="ProtNLM"/>
    </source>
</evidence>
<organism evidence="2 3">
    <name type="scientific">Roseivirga seohaensis subsp. aquiponti</name>
    <dbReference type="NCBI Taxonomy" id="1566026"/>
    <lineage>
        <taxon>Bacteria</taxon>
        <taxon>Pseudomonadati</taxon>
        <taxon>Bacteroidota</taxon>
        <taxon>Cytophagia</taxon>
        <taxon>Cytophagales</taxon>
        <taxon>Roseivirgaceae</taxon>
        <taxon>Roseivirga</taxon>
    </lineage>
</organism>